<evidence type="ECO:0000256" key="1">
    <source>
        <dbReference type="ARBA" id="ARBA00022737"/>
    </source>
</evidence>
<organism evidence="4 5">
    <name type="scientific">Acanthamoeba castellanii (strain ATCC 30010 / Neff)</name>
    <dbReference type="NCBI Taxonomy" id="1257118"/>
    <lineage>
        <taxon>Eukaryota</taxon>
        <taxon>Amoebozoa</taxon>
        <taxon>Discosea</taxon>
        <taxon>Longamoebia</taxon>
        <taxon>Centramoebida</taxon>
        <taxon>Acanthamoebidae</taxon>
        <taxon>Acanthamoeba</taxon>
    </lineage>
</organism>
<name>L8HC70_ACACF</name>
<dbReference type="Pfam" id="PF13812">
    <property type="entry name" value="PPR_3"/>
    <property type="match status" value="1"/>
</dbReference>
<protein>
    <submittedName>
        <fullName evidence="4">Pentatricopeptide repeat domain/PPR repeatcontaining protein</fullName>
    </submittedName>
</protein>
<dbReference type="PANTHER" id="PTHR47447:SF26">
    <property type="entry name" value="CHLOROPLAST RNA SPLICING4"/>
    <property type="match status" value="1"/>
</dbReference>
<dbReference type="InterPro" id="IPR002885">
    <property type="entry name" value="PPR_rpt"/>
</dbReference>
<dbReference type="InterPro" id="IPR011990">
    <property type="entry name" value="TPR-like_helical_dom_sf"/>
</dbReference>
<feature type="repeat" description="PPR" evidence="2">
    <location>
        <begin position="148"/>
        <end position="182"/>
    </location>
</feature>
<reference evidence="4 5" key="1">
    <citation type="journal article" date="2013" name="Genome Biol.">
        <title>Genome of Acanthamoeba castellanii highlights extensive lateral gene transfer and early evolution of tyrosine kinase signaling.</title>
        <authorList>
            <person name="Clarke M."/>
            <person name="Lohan A.J."/>
            <person name="Liu B."/>
            <person name="Lagkouvardos I."/>
            <person name="Roy S."/>
            <person name="Zafar N."/>
            <person name="Bertelli C."/>
            <person name="Schilde C."/>
            <person name="Kianianmomeni A."/>
            <person name="Burglin T.R."/>
            <person name="Frech C."/>
            <person name="Turcotte B."/>
            <person name="Kopec K.O."/>
            <person name="Synnott J.M."/>
            <person name="Choo C."/>
            <person name="Paponov I."/>
            <person name="Finkler A."/>
            <person name="Soon Heng Tan C."/>
            <person name="Hutchins A.P."/>
            <person name="Weinmeier T."/>
            <person name="Rattei T."/>
            <person name="Chu J.S."/>
            <person name="Gimenez G."/>
            <person name="Irimia M."/>
            <person name="Rigden D.J."/>
            <person name="Fitzpatrick D.A."/>
            <person name="Lorenzo-Morales J."/>
            <person name="Bateman A."/>
            <person name="Chiu C.H."/>
            <person name="Tang P."/>
            <person name="Hegemann P."/>
            <person name="Fromm H."/>
            <person name="Raoult D."/>
            <person name="Greub G."/>
            <person name="Miranda-Saavedra D."/>
            <person name="Chen N."/>
            <person name="Nash P."/>
            <person name="Ginger M.L."/>
            <person name="Horn M."/>
            <person name="Schaap P."/>
            <person name="Caler L."/>
            <person name="Loftus B."/>
        </authorList>
    </citation>
    <scope>NUCLEOTIDE SEQUENCE [LARGE SCALE GENOMIC DNA]</scope>
    <source>
        <strain evidence="4 5">Neff</strain>
    </source>
</reference>
<evidence type="ECO:0000313" key="4">
    <source>
        <dbReference type="EMBL" id="ELR22353.1"/>
    </source>
</evidence>
<dbReference type="STRING" id="1257118.L8HC70"/>
<feature type="repeat" description="PPR" evidence="2">
    <location>
        <begin position="183"/>
        <end position="217"/>
    </location>
</feature>
<dbReference type="PROSITE" id="PS51375">
    <property type="entry name" value="PPR"/>
    <property type="match status" value="3"/>
</dbReference>
<dbReference type="EMBL" id="KB007885">
    <property type="protein sequence ID" value="ELR22353.1"/>
    <property type="molecule type" value="Genomic_DNA"/>
</dbReference>
<evidence type="ECO:0000256" key="3">
    <source>
        <dbReference type="SAM" id="MobiDB-lite"/>
    </source>
</evidence>
<keyword evidence="1" id="KW-0677">Repeat</keyword>
<sequence length="479" mass="54038">MRRSPARLVVASPLSSPLVAHGNGGVLLGYCARRLQAPERCDNAAGWDPAARADREEEATTTPTRKRSGGGGKGQREAEKVITDITPHLAELDAEKRQKGGVDPKHVAAVLRMVWEGREHVSEKGREGERLLRHLKWLRAGGDDGEGGVEGYTDLISALAKFGLVDDCFAVFDRMKGSGVQPNEWTYTALISACVPQRDRTRAMRVFEEMREQREDLKPDAVTYTLLLKANEGRTVVEVKEAMQLLTKLKKSGVVPNVRLFDALINVISGNNFLEGKVGLNQEKKEMEEGRSKYSKYKRRDSMHDQARAQKEMREMGKAQRLELVLDVLERMKEFEKLTREVTGAEPLRANIYLFNSLFRAYKLNGENQSDFEEAFVVFEELMKPRPNVETYTTLLEIACRMRYRDHGERLIRKMKKAKSVINSKATESERAELERLKARVKKLPLSPEAVLQLQLAPEEPVEADLDDDDATIIDSTTA</sequence>
<gene>
    <name evidence="4" type="ORF">ACA1_253390</name>
</gene>
<accession>L8HC70</accession>
<keyword evidence="5" id="KW-1185">Reference proteome</keyword>
<dbReference type="Gene3D" id="1.25.40.10">
    <property type="entry name" value="Tetratricopeptide repeat domain"/>
    <property type="match status" value="2"/>
</dbReference>
<feature type="repeat" description="PPR" evidence="2">
    <location>
        <begin position="220"/>
        <end position="256"/>
    </location>
</feature>
<dbReference type="NCBIfam" id="TIGR00756">
    <property type="entry name" value="PPR"/>
    <property type="match status" value="2"/>
</dbReference>
<evidence type="ECO:0000256" key="2">
    <source>
        <dbReference type="PROSITE-ProRule" id="PRU00708"/>
    </source>
</evidence>
<dbReference type="GeneID" id="14923286"/>
<dbReference type="VEuPathDB" id="AmoebaDB:ACA1_253390"/>
<dbReference type="RefSeq" id="XP_004367609.1">
    <property type="nucleotide sequence ID" value="XM_004367552.1"/>
</dbReference>
<feature type="region of interest" description="Disordered" evidence="3">
    <location>
        <begin position="45"/>
        <end position="78"/>
    </location>
</feature>
<dbReference type="AlphaFoldDB" id="L8HC70"/>
<feature type="compositionally biased region" description="Acidic residues" evidence="3">
    <location>
        <begin position="460"/>
        <end position="472"/>
    </location>
</feature>
<evidence type="ECO:0000313" key="5">
    <source>
        <dbReference type="Proteomes" id="UP000011083"/>
    </source>
</evidence>
<dbReference type="Pfam" id="PF01535">
    <property type="entry name" value="PPR"/>
    <property type="match status" value="1"/>
</dbReference>
<dbReference type="KEGG" id="acan:ACA1_253390"/>
<feature type="region of interest" description="Disordered" evidence="3">
    <location>
        <begin position="458"/>
        <end position="479"/>
    </location>
</feature>
<dbReference type="Pfam" id="PF13041">
    <property type="entry name" value="PPR_2"/>
    <property type="match status" value="1"/>
</dbReference>
<proteinExistence type="predicted"/>
<dbReference type="PANTHER" id="PTHR47447">
    <property type="entry name" value="OS03G0856100 PROTEIN"/>
    <property type="match status" value="1"/>
</dbReference>
<dbReference type="Proteomes" id="UP000011083">
    <property type="component" value="Unassembled WGS sequence"/>
</dbReference>
<dbReference type="OrthoDB" id="42736at2759"/>